<feature type="non-terminal residue" evidence="4">
    <location>
        <position position="1"/>
    </location>
</feature>
<accession>A0ABR0LKU0</accession>
<evidence type="ECO:0000313" key="4">
    <source>
        <dbReference type="EMBL" id="KAK5189855.1"/>
    </source>
</evidence>
<protein>
    <recommendedName>
        <fullName evidence="6">Anaphase-promoting complex subunit 4 WD40 domain-containing protein</fullName>
    </recommendedName>
</protein>
<comment type="pathway">
    <text evidence="3">Protein modification.</text>
</comment>
<dbReference type="Gene3D" id="2.130.10.10">
    <property type="entry name" value="YVTN repeat-like/Quinoprotein amine dehydrogenase"/>
    <property type="match status" value="1"/>
</dbReference>
<dbReference type="SUPFAM" id="SSF50978">
    <property type="entry name" value="WD40 repeat-like"/>
    <property type="match status" value="1"/>
</dbReference>
<gene>
    <name evidence="4" type="ORF">LTR16_007895</name>
</gene>
<evidence type="ECO:0008006" key="6">
    <source>
        <dbReference type="Google" id="ProtNLM"/>
    </source>
</evidence>
<comment type="caution">
    <text evidence="4">The sequence shown here is derived from an EMBL/GenBank/DDBJ whole genome shotgun (WGS) entry which is preliminary data.</text>
</comment>
<keyword evidence="1" id="KW-0853">WD repeat</keyword>
<feature type="non-terminal residue" evidence="4">
    <location>
        <position position="231"/>
    </location>
</feature>
<dbReference type="InterPro" id="IPR052415">
    <property type="entry name" value="Diphthine_MTase"/>
</dbReference>
<evidence type="ECO:0000313" key="5">
    <source>
        <dbReference type="Proteomes" id="UP001357485"/>
    </source>
</evidence>
<dbReference type="EMBL" id="JAVRRA010018183">
    <property type="protein sequence ID" value="KAK5189855.1"/>
    <property type="molecule type" value="Genomic_DNA"/>
</dbReference>
<sequence>LDLHFSPHAAKRKNLLCVATSTGALVLYRLAVNQHASQDILAAELQHVATLSLFPPTTLVLSCAWHPLEPSLVGVTLSTGEVLLYKIEDGATAAPDGVCGGTAELNARIDLLSHSLEAWTLAFTPRGEVVFSGGDDAILQARILLGTSMQDAVTPDWQDRRIHGAGITAILPLPGDITITGSYDDHIRVIRTPRVGRREILAEQNLGGGVWRLKVLDEGAIRDAHRTGTRQ</sequence>
<dbReference type="InterPro" id="IPR015943">
    <property type="entry name" value="WD40/YVTN_repeat-like_dom_sf"/>
</dbReference>
<dbReference type="InterPro" id="IPR036322">
    <property type="entry name" value="WD40_repeat_dom_sf"/>
</dbReference>
<keyword evidence="5" id="KW-1185">Reference proteome</keyword>
<name>A0ABR0LKU0_9PEZI</name>
<evidence type="ECO:0000256" key="1">
    <source>
        <dbReference type="ARBA" id="ARBA00022574"/>
    </source>
</evidence>
<reference evidence="4 5" key="1">
    <citation type="submission" date="2023-08" db="EMBL/GenBank/DDBJ databases">
        <title>Black Yeasts Isolated from many extreme environments.</title>
        <authorList>
            <person name="Coleine C."/>
            <person name="Stajich J.E."/>
            <person name="Selbmann L."/>
        </authorList>
    </citation>
    <scope>NUCLEOTIDE SEQUENCE [LARGE SCALE GENOMIC DNA]</scope>
    <source>
        <strain evidence="4 5">CCFEE 536</strain>
    </source>
</reference>
<organism evidence="4 5">
    <name type="scientific">Cryomyces antarcticus</name>
    <dbReference type="NCBI Taxonomy" id="329879"/>
    <lineage>
        <taxon>Eukaryota</taxon>
        <taxon>Fungi</taxon>
        <taxon>Dikarya</taxon>
        <taxon>Ascomycota</taxon>
        <taxon>Pezizomycotina</taxon>
        <taxon>Dothideomycetes</taxon>
        <taxon>Dothideomycetes incertae sedis</taxon>
        <taxon>Cryomyces</taxon>
    </lineage>
</organism>
<dbReference type="Proteomes" id="UP001357485">
    <property type="component" value="Unassembled WGS sequence"/>
</dbReference>
<dbReference type="PANTHER" id="PTHR46042:SF1">
    <property type="entry name" value="DIPHTHINE METHYLTRANSFERASE"/>
    <property type="match status" value="1"/>
</dbReference>
<proteinExistence type="predicted"/>
<evidence type="ECO:0000256" key="3">
    <source>
        <dbReference type="ARBA" id="ARBA00043952"/>
    </source>
</evidence>
<evidence type="ECO:0000256" key="2">
    <source>
        <dbReference type="ARBA" id="ARBA00022737"/>
    </source>
</evidence>
<keyword evidence="2" id="KW-0677">Repeat</keyword>
<dbReference type="PANTHER" id="PTHR46042">
    <property type="entry name" value="DIPHTHINE METHYLTRANSFERASE"/>
    <property type="match status" value="1"/>
</dbReference>